<proteinExistence type="predicted"/>
<feature type="chain" id="PRO_5019183167" description="Peptidase C39-like domain-containing protein" evidence="1">
    <location>
        <begin position="28"/>
        <end position="295"/>
    </location>
</feature>
<name>A0A410FT50_BIPS1</name>
<dbReference type="AlphaFoldDB" id="A0A410FT50"/>
<feature type="signal peptide" evidence="1">
    <location>
        <begin position="1"/>
        <end position="27"/>
    </location>
</feature>
<evidence type="ECO:0000313" key="2">
    <source>
        <dbReference type="EMBL" id="QAA76088.1"/>
    </source>
</evidence>
<sequence length="295" mass="31537">MRGRYGSSARVLAWWFAGLAAAGVAFAGASAAPLPERMILTGAPALGPTWLPGDDGAPVPAGCGPEAARILLAYYDRRYGYRFVGDDLDAAIRELHRRMGTITVVWEGVRQGLTWPWAFASGLRAYAEARCPGGVRVETAGGSLAATFDRAVALLTRGIPHVILFDWRGAGGILPNHYAVVVGYDRSGGRRHLILNPGWGYDFQLLDLADPAVAPVTLYWIEEILDPPDDVPGAPVGPPSAAGMWERGEDATVQLRPVLRLHSDPASTVRWPASSRVQPLVPGADDLTTAIWDGP</sequence>
<dbReference type="Proteomes" id="UP000287233">
    <property type="component" value="Chromosome"/>
</dbReference>
<dbReference type="KEGG" id="bih:BIP78_0322"/>
<evidence type="ECO:0000313" key="3">
    <source>
        <dbReference type="Proteomes" id="UP000287233"/>
    </source>
</evidence>
<organism evidence="2 3">
    <name type="scientific">Bipolaricaulis sibiricus</name>
    <dbReference type="NCBI Taxonomy" id="2501609"/>
    <lineage>
        <taxon>Bacteria</taxon>
        <taxon>Candidatus Bipolaricaulota</taxon>
        <taxon>Candidatus Bipolaricaulia</taxon>
        <taxon>Candidatus Bipolaricaulales</taxon>
        <taxon>Candidatus Bipolaricaulaceae</taxon>
        <taxon>Candidatus Bipolaricaulis</taxon>
    </lineage>
</organism>
<keyword evidence="1" id="KW-0732">Signal</keyword>
<protein>
    <recommendedName>
        <fullName evidence="4">Peptidase C39-like domain-containing protein</fullName>
    </recommendedName>
</protein>
<evidence type="ECO:0000256" key="1">
    <source>
        <dbReference type="SAM" id="SignalP"/>
    </source>
</evidence>
<accession>A0A410FT50</accession>
<evidence type="ECO:0008006" key="4">
    <source>
        <dbReference type="Google" id="ProtNLM"/>
    </source>
</evidence>
<reference evidence="3" key="1">
    <citation type="submission" date="2018-12" db="EMBL/GenBank/DDBJ databases">
        <title>Complete genome sequence of an uncultured bacterium of the candidate phylum Bipolaricaulota.</title>
        <authorList>
            <person name="Kadnikov V.V."/>
            <person name="Mardanov A.V."/>
            <person name="Beletsky A.V."/>
            <person name="Frank Y.A."/>
            <person name="Karnachuk O.V."/>
            <person name="Ravin N.V."/>
        </authorList>
    </citation>
    <scope>NUCLEOTIDE SEQUENCE [LARGE SCALE GENOMIC DNA]</scope>
</reference>
<gene>
    <name evidence="2" type="ORF">BIP78_0322</name>
</gene>
<dbReference type="EMBL" id="CP034928">
    <property type="protein sequence ID" value="QAA76088.1"/>
    <property type="molecule type" value="Genomic_DNA"/>
</dbReference>